<dbReference type="InterPro" id="IPR005945">
    <property type="entry name" value="Pro_imino_pep"/>
</dbReference>
<evidence type="ECO:0000313" key="4">
    <source>
        <dbReference type="EMBL" id="CAB4906743.1"/>
    </source>
</evidence>
<evidence type="ECO:0000259" key="3">
    <source>
        <dbReference type="Pfam" id="PF00561"/>
    </source>
</evidence>
<dbReference type="GO" id="GO:0016020">
    <property type="term" value="C:membrane"/>
    <property type="evidence" value="ECO:0007669"/>
    <property type="project" value="TreeGrafter"/>
</dbReference>
<sequence length="299" mass="33534">MSERRIPISTPVGQFEVWTRTTGNNPKARLLLLHGGPGASAEYFESLTASLVAAGIEVIEYDQLGSYRSDQPTDTSLWDLDRFVDEVEQVRIALGLDHTNFFLLGHSWGGILTMEYALRYGANVKGIIISNMMSSIPAYNRYAHEVFMPTMDQTALARIKELEAAEQYAEPEYQELLMEHHYVHHVLRAPADEWPEIVVQSFDHMNQDVYVLMQGPSELGASGSLVEWDRFSDLHNITVPALVVSAEYDTMDPVHMRAMAAEMPNGQSLHCPNGSHMAMWDDADVYTSGVLHFIEEVSG</sequence>
<organism evidence="4">
    <name type="scientific">freshwater metagenome</name>
    <dbReference type="NCBI Taxonomy" id="449393"/>
    <lineage>
        <taxon>unclassified sequences</taxon>
        <taxon>metagenomes</taxon>
        <taxon>ecological metagenomes</taxon>
    </lineage>
</organism>
<comment type="similarity">
    <text evidence="1">Belongs to the peptidase S33 family.</text>
</comment>
<dbReference type="GO" id="GO:0008233">
    <property type="term" value="F:peptidase activity"/>
    <property type="evidence" value="ECO:0007669"/>
    <property type="project" value="InterPro"/>
</dbReference>
<dbReference type="NCBIfam" id="TIGR01250">
    <property type="entry name" value="pro_imino_pep_2"/>
    <property type="match status" value="1"/>
</dbReference>
<dbReference type="PANTHER" id="PTHR43798">
    <property type="entry name" value="MONOACYLGLYCEROL LIPASE"/>
    <property type="match status" value="1"/>
</dbReference>
<evidence type="ECO:0000256" key="1">
    <source>
        <dbReference type="ARBA" id="ARBA00010088"/>
    </source>
</evidence>
<accession>A0A6J7GR38</accession>
<reference evidence="4" key="1">
    <citation type="submission" date="2020-05" db="EMBL/GenBank/DDBJ databases">
        <authorList>
            <person name="Chiriac C."/>
            <person name="Salcher M."/>
            <person name="Ghai R."/>
            <person name="Kavagutti S V."/>
        </authorList>
    </citation>
    <scope>NUCLEOTIDE SEQUENCE</scope>
</reference>
<feature type="domain" description="AB hydrolase-1" evidence="3">
    <location>
        <begin position="30"/>
        <end position="282"/>
    </location>
</feature>
<dbReference type="InterPro" id="IPR002410">
    <property type="entry name" value="Peptidase_S33"/>
</dbReference>
<dbReference type="PIRSF" id="PIRSF005539">
    <property type="entry name" value="Pept_S33_TRI_F1"/>
    <property type="match status" value="1"/>
</dbReference>
<dbReference type="InterPro" id="IPR050266">
    <property type="entry name" value="AB_hydrolase_sf"/>
</dbReference>
<dbReference type="InterPro" id="IPR000073">
    <property type="entry name" value="AB_hydrolase_1"/>
</dbReference>
<dbReference type="PRINTS" id="PR00793">
    <property type="entry name" value="PROAMNOPTASE"/>
</dbReference>
<dbReference type="PANTHER" id="PTHR43798:SF31">
    <property type="entry name" value="AB HYDROLASE SUPERFAMILY PROTEIN YCLE"/>
    <property type="match status" value="1"/>
</dbReference>
<dbReference type="AlphaFoldDB" id="A0A6J7GR38"/>
<keyword evidence="2" id="KW-0378">Hydrolase</keyword>
<dbReference type="GO" id="GO:0006508">
    <property type="term" value="P:proteolysis"/>
    <property type="evidence" value="ECO:0007669"/>
    <property type="project" value="InterPro"/>
</dbReference>
<name>A0A6J7GR38_9ZZZZ</name>
<dbReference type="InterPro" id="IPR029058">
    <property type="entry name" value="AB_hydrolase_fold"/>
</dbReference>
<dbReference type="Gene3D" id="3.40.50.1820">
    <property type="entry name" value="alpha/beta hydrolase"/>
    <property type="match status" value="1"/>
</dbReference>
<dbReference type="EMBL" id="CAFBMR010000011">
    <property type="protein sequence ID" value="CAB4906743.1"/>
    <property type="molecule type" value="Genomic_DNA"/>
</dbReference>
<dbReference type="SUPFAM" id="SSF53474">
    <property type="entry name" value="alpha/beta-Hydrolases"/>
    <property type="match status" value="1"/>
</dbReference>
<dbReference type="Pfam" id="PF00561">
    <property type="entry name" value="Abhydrolase_1"/>
    <property type="match status" value="1"/>
</dbReference>
<protein>
    <submittedName>
        <fullName evidence="4">Unannotated protein</fullName>
    </submittedName>
</protein>
<gene>
    <name evidence="4" type="ORF">UFOPK3610_00480</name>
</gene>
<evidence type="ECO:0000256" key="2">
    <source>
        <dbReference type="ARBA" id="ARBA00022801"/>
    </source>
</evidence>
<proteinExistence type="inferred from homology"/>